<proteinExistence type="predicted"/>
<dbReference type="Pfam" id="PF12799">
    <property type="entry name" value="LRR_4"/>
    <property type="match status" value="1"/>
</dbReference>
<keyword evidence="2" id="KW-0677">Repeat</keyword>
<reference evidence="4 5" key="2">
    <citation type="submission" date="2024-07" db="EMBL/GenBank/DDBJ databases">
        <authorList>
            <person name="Akdeniz Z."/>
        </authorList>
    </citation>
    <scope>NUCLEOTIDE SEQUENCE [LARGE SCALE GENOMIC DNA]</scope>
</reference>
<dbReference type="InterPro" id="IPR001611">
    <property type="entry name" value="Leu-rich_rpt"/>
</dbReference>
<dbReference type="SUPFAM" id="SSF52058">
    <property type="entry name" value="L domain-like"/>
    <property type="match status" value="1"/>
</dbReference>
<reference evidence="3" key="1">
    <citation type="submission" date="2023-06" db="EMBL/GenBank/DDBJ databases">
        <authorList>
            <person name="Kurt Z."/>
        </authorList>
    </citation>
    <scope>NUCLEOTIDE SEQUENCE</scope>
</reference>
<dbReference type="Proteomes" id="UP001642409">
    <property type="component" value="Unassembled WGS sequence"/>
</dbReference>
<dbReference type="PROSITE" id="PS51450">
    <property type="entry name" value="LRR"/>
    <property type="match status" value="1"/>
</dbReference>
<gene>
    <name evidence="3" type="ORF">HINF_LOCUS18037</name>
    <name evidence="4" type="ORF">HINF_LOCUS2667</name>
</gene>
<dbReference type="AlphaFoldDB" id="A0AA86P525"/>
<evidence type="ECO:0000313" key="4">
    <source>
        <dbReference type="EMBL" id="CAL5974066.1"/>
    </source>
</evidence>
<dbReference type="Gene3D" id="3.80.10.10">
    <property type="entry name" value="Ribonuclease Inhibitor"/>
    <property type="match status" value="1"/>
</dbReference>
<evidence type="ECO:0000313" key="5">
    <source>
        <dbReference type="Proteomes" id="UP001642409"/>
    </source>
</evidence>
<comment type="caution">
    <text evidence="3">The sequence shown here is derived from an EMBL/GenBank/DDBJ whole genome shotgun (WGS) entry which is preliminary data.</text>
</comment>
<evidence type="ECO:0000313" key="3">
    <source>
        <dbReference type="EMBL" id="CAI9930392.1"/>
    </source>
</evidence>
<evidence type="ECO:0000256" key="2">
    <source>
        <dbReference type="ARBA" id="ARBA00022737"/>
    </source>
</evidence>
<name>A0AA86P525_9EUKA</name>
<dbReference type="InterPro" id="IPR050836">
    <property type="entry name" value="SDS22/Internalin_LRR"/>
</dbReference>
<dbReference type="EMBL" id="CAXDID020000005">
    <property type="protein sequence ID" value="CAL5974066.1"/>
    <property type="molecule type" value="Genomic_DNA"/>
</dbReference>
<dbReference type="PANTHER" id="PTHR46652:SF3">
    <property type="entry name" value="LEUCINE-RICH REPEAT-CONTAINING PROTEIN 9"/>
    <property type="match status" value="1"/>
</dbReference>
<keyword evidence="5" id="KW-1185">Reference proteome</keyword>
<dbReference type="EMBL" id="CATOUU010000464">
    <property type="protein sequence ID" value="CAI9930392.1"/>
    <property type="molecule type" value="Genomic_DNA"/>
</dbReference>
<accession>A0AA86P525</accession>
<dbReference type="InterPro" id="IPR025875">
    <property type="entry name" value="Leu-rich_rpt_4"/>
</dbReference>
<dbReference type="PANTHER" id="PTHR46652">
    <property type="entry name" value="LEUCINE-RICH REPEAT AND IQ DOMAIN-CONTAINING PROTEIN 1-RELATED"/>
    <property type="match status" value="1"/>
</dbReference>
<protein>
    <submittedName>
        <fullName evidence="3">Leucine-rich repeat domain-containing protein</fullName>
    </submittedName>
    <submittedName>
        <fullName evidence="4">Leucine-rich_repeat domain-containing protein</fullName>
    </submittedName>
</protein>
<evidence type="ECO:0000256" key="1">
    <source>
        <dbReference type="ARBA" id="ARBA00022614"/>
    </source>
</evidence>
<sequence>MIKLVKLQSSWNVLKDINVLRSLLNIRELELQGNKQIDITPLQYLVKLTNLSLYVCQIYEISVLRPLVNLEFLILHDNNIINISPLESLKQLNSLYCEYNKISDLSSIKQHHNYENFYMNSQQQPTGEEIIIANKMHIVDISTTALKRIQTLRCATKNHIKVAQQRSMIIVQQSFNNQEYFINNVVSLFNTLNSQCIQ</sequence>
<keyword evidence="1" id="KW-0433">Leucine-rich repeat</keyword>
<organism evidence="3">
    <name type="scientific">Hexamita inflata</name>
    <dbReference type="NCBI Taxonomy" id="28002"/>
    <lineage>
        <taxon>Eukaryota</taxon>
        <taxon>Metamonada</taxon>
        <taxon>Diplomonadida</taxon>
        <taxon>Hexamitidae</taxon>
        <taxon>Hexamitinae</taxon>
        <taxon>Hexamita</taxon>
    </lineage>
</organism>
<dbReference type="InterPro" id="IPR032675">
    <property type="entry name" value="LRR_dom_sf"/>
</dbReference>